<comment type="caution">
    <text evidence="6">The sequence shown here is derived from an EMBL/GenBank/DDBJ whole genome shotgun (WGS) entry which is preliminary data.</text>
</comment>
<dbReference type="Pfam" id="PF21076">
    <property type="entry name" value="GDH_ACT2"/>
    <property type="match status" value="1"/>
</dbReference>
<evidence type="ECO:0000313" key="6">
    <source>
        <dbReference type="EMBL" id="NYI46526.1"/>
    </source>
</evidence>
<dbReference type="PIRSF" id="PIRSF036761">
    <property type="entry name" value="GDH_Mll4104"/>
    <property type="match status" value="1"/>
</dbReference>
<keyword evidence="6" id="KW-0560">Oxidoreductase</keyword>
<evidence type="ECO:0000313" key="7">
    <source>
        <dbReference type="Proteomes" id="UP000562045"/>
    </source>
</evidence>
<dbReference type="InterPro" id="IPR028971">
    <property type="entry name" value="NAD-GDH_cat"/>
</dbReference>
<dbReference type="InterPro" id="IPR007780">
    <property type="entry name" value="NAD_Glu_DH_bac"/>
</dbReference>
<dbReference type="Gene3D" id="3.40.50.720">
    <property type="entry name" value="NAD(P)-binding Rossmann-like Domain"/>
    <property type="match status" value="1"/>
</dbReference>
<proteinExistence type="predicted"/>
<dbReference type="SUPFAM" id="SSF53223">
    <property type="entry name" value="Aminoacid dehydrogenase-like, N-terminal domain"/>
    <property type="match status" value="1"/>
</dbReference>
<dbReference type="InterPro" id="IPR049056">
    <property type="entry name" value="NAD_Glu_DH_HM3"/>
</dbReference>
<dbReference type="InterPro" id="IPR049062">
    <property type="entry name" value="NAD_Glu_DH_ACT2"/>
</dbReference>
<dbReference type="PANTHER" id="PTHR43403">
    <property type="entry name" value="NAD-SPECIFIC GLUTAMATE DEHYDROGENASE"/>
    <property type="match status" value="1"/>
</dbReference>
<dbReference type="Pfam" id="PF21079">
    <property type="entry name" value="GDH_HM2"/>
    <property type="match status" value="1"/>
</dbReference>
<dbReference type="GO" id="GO:0006538">
    <property type="term" value="P:L-glutamate catabolic process"/>
    <property type="evidence" value="ECO:0007669"/>
    <property type="project" value="InterPro"/>
</dbReference>
<dbReference type="InterPro" id="IPR024727">
    <property type="entry name" value="NAD_Glu_DH_N_ACT1"/>
</dbReference>
<feature type="domain" description="NAD-glutamate dehydrogenase ACT3" evidence="5">
    <location>
        <begin position="584"/>
        <end position="651"/>
    </location>
</feature>
<feature type="domain" description="NAD-glutamate dehydrogenase ACT2" evidence="4">
    <location>
        <begin position="430"/>
        <end position="526"/>
    </location>
</feature>
<dbReference type="Pfam" id="PF21078">
    <property type="entry name" value="GDH_HM3"/>
    <property type="match status" value="1"/>
</dbReference>
<dbReference type="GO" id="GO:0004352">
    <property type="term" value="F:glutamate dehydrogenase (NAD+) activity"/>
    <property type="evidence" value="ECO:0007669"/>
    <property type="project" value="UniProtKB-EC"/>
</dbReference>
<evidence type="ECO:0000259" key="5">
    <source>
        <dbReference type="Pfam" id="PF21077"/>
    </source>
</evidence>
<dbReference type="InterPro" id="IPR048381">
    <property type="entry name" value="GDH_C"/>
</dbReference>
<dbReference type="EMBL" id="JACBZM010000001">
    <property type="protein sequence ID" value="NYI46526.1"/>
    <property type="molecule type" value="Genomic_DNA"/>
</dbReference>
<protein>
    <submittedName>
        <fullName evidence="6">Glutamate dehydrogenase</fullName>
        <ecNumber evidence="6">1.4.1.2</ecNumber>
    </submittedName>
</protein>
<feature type="domain" description="NAD-glutamate dehydrogenase N-terminal ACT1" evidence="3">
    <location>
        <begin position="45"/>
        <end position="178"/>
    </location>
</feature>
<gene>
    <name evidence="6" type="ORF">BJ993_003606</name>
</gene>
<sequence>MSMTTLPPSAPGADRDRIFEQAAAAAGTPKGSGGPPRDALPVLLPAYYRHVATEELAARSDVDVYGAFASHHHLALDRKPGQAKVRVFTPTVAEHGWSAAGHSVVEVVGDDMPFLVDSLTMLLARLVHDVRTVVHPTFDVRRDADGRLLSVEPVASGSVTPAEGAVRESWMHIEVGRLGGDGDDHPEQVAAACQRVLADIRAAVEDWSGMQGQVTDIVDGLAADPPPLDPEEVRRARELLGWLADEHFTFLGYREYVLDHVVLPGGEEAEDVLRPVPGSGLGILRDNPGEGDTSVAFSRLPDAVKAKAREKTLMVFAKANSRSTVHRPAYLDYVSVKTFDDAGEVVGERRFLGLLSSAAYTESLLQIPLLREKVAEVLHRSGYDARSHDGAALLDTLETYPRDELFHTPVDELSPIVEAAMQARERRAVRLFIRRDTYARYLSVLVYLPRDRYNTGVRQRFVQILVDQIGRGRIGPDDVEFNVSINESTTARVHFVVHLPKGELVPDDIDTADLERRLVEASRSWQEDFLQAVIAEYGEEVGALLGRRYVDAFPEAYKEDFNPRAAAVDLGRIEAIHGESGIDQSLYADLDAADGEARLKVFRVGEPLSLSGVLPMLSSMGVEVVDERPYGLTGLERRTHIYDFGLRYGQALPDHARELFADALRAMWDGFTEIDGFNRLVLRAQLTWRQAMVLRAYAKYMRQGNSPFALDSIEQALVDNVELARLLVLLFETRFDPGAADGRADREAGLVAKISTALDDVVSLDHDRILRSYLTHVQATLRTNYFQGEDGAPKPYLSLKLEPSAIPDLPEPRPKFEIFVYSPRVEGVHLRFGAVARGGLRWSDRRDDFRTEILGLVKAQMVKNTVIVPVGAKGGFYAKQLPDPAGEGGREAWLAEGVACYKTFIRGLLDVTDNLVGGETVPPPLVVRHDADDSYLVVAADKGTATFSDIANGVAADYGFWLGDAFASGGSVGYDHKAMGITAKGAWVSVRRHFREMGIDCQNEDITVVGIGDMSGDVFGNGMLCSEHIRLVAAFDHRDIFIDPEPDAATSYAERRRLFDLPRSSWQDYDRSLISEGGGIFPRSAKSIPINAQVRAALGIAGHVERMTPAELMRAILLAPVDLLWNGGIGTYVKASTETNADAGDKANDAIRVDGGQLRVRCVGEGGNLGFTQRGRIEYAVDGGRINTDFIDNSAGVDTSDHEVNLKILLDRVVLAGDLTGKQRNELLASMTDEVAELVLRDNYEQNLALANAAKNAPSLLHVHEQWMHDLESRGLLDRDLEALPPTREVKRRIEAGGALTQPELAVLMAYTKIVLAEELLASDLPEDPYLTLDLQSYFPAPVQEGFLDQIGDHPLRREIIVTQVVNDLVNGAGFTYWPRLAGETGASPAELTRANFVAREIFGSLDLRRELEQYDNVLDAALQTRMRVEMRTLVERASRWLVTNRRPPMDSQGNVEFFATPVQETMLALPSLLTGAELAAYESRRKSLEAQSVPPELASRVASFDVAYTLLNVVEIADRAGLPPAEVARVHFMLGERLGVSALQQRIVDLPREDQWQTMARAALRDDLHAVHAQLTGEVLAATAGLEPEGDEDPLELASRRVTVWEEAAGGVVDHAIGALNAICADEPTDIAKVSVGLRVVRGLLT</sequence>
<organism evidence="6 7">
    <name type="scientific">Nocardioides aromaticivorans</name>
    <dbReference type="NCBI Taxonomy" id="200618"/>
    <lineage>
        <taxon>Bacteria</taxon>
        <taxon>Bacillati</taxon>
        <taxon>Actinomycetota</taxon>
        <taxon>Actinomycetes</taxon>
        <taxon>Propionibacteriales</taxon>
        <taxon>Nocardioidaceae</taxon>
        <taxon>Nocardioides</taxon>
    </lineage>
</organism>
<evidence type="ECO:0000259" key="2">
    <source>
        <dbReference type="Pfam" id="PF21074"/>
    </source>
</evidence>
<dbReference type="InterPro" id="IPR046346">
    <property type="entry name" value="Aminoacid_DH-like_N_sf"/>
</dbReference>
<dbReference type="InterPro" id="IPR049064">
    <property type="entry name" value="NAD_Glu_DH_ACT3"/>
</dbReference>
<dbReference type="SUPFAM" id="SSF51735">
    <property type="entry name" value="NAD(P)-binding Rossmann-fold domains"/>
    <property type="match status" value="1"/>
</dbReference>
<dbReference type="Pfam" id="PF21077">
    <property type="entry name" value="GDH_ACT3"/>
    <property type="match status" value="1"/>
</dbReference>
<dbReference type="EC" id="1.4.1.2" evidence="6"/>
<feature type="domain" description="NAD-glutamate dehydrogenase catalytic" evidence="1">
    <location>
        <begin position="754"/>
        <end position="1252"/>
    </location>
</feature>
<dbReference type="InterPro" id="IPR036291">
    <property type="entry name" value="NAD(P)-bd_dom_sf"/>
</dbReference>
<dbReference type="Proteomes" id="UP000562045">
    <property type="component" value="Unassembled WGS sequence"/>
</dbReference>
<evidence type="ECO:0000259" key="4">
    <source>
        <dbReference type="Pfam" id="PF21076"/>
    </source>
</evidence>
<evidence type="ECO:0000259" key="1">
    <source>
        <dbReference type="Pfam" id="PF05088"/>
    </source>
</evidence>
<evidence type="ECO:0000259" key="3">
    <source>
        <dbReference type="Pfam" id="PF21075"/>
    </source>
</evidence>
<dbReference type="Pfam" id="PF21075">
    <property type="entry name" value="GDH_ACT1"/>
    <property type="match status" value="1"/>
</dbReference>
<dbReference type="InterPro" id="IPR049058">
    <property type="entry name" value="NAD_Glu_DH_HM2"/>
</dbReference>
<reference evidence="6 7" key="1">
    <citation type="submission" date="2020-07" db="EMBL/GenBank/DDBJ databases">
        <title>Sequencing the genomes of 1000 actinobacteria strains.</title>
        <authorList>
            <person name="Klenk H.-P."/>
        </authorList>
    </citation>
    <scope>NUCLEOTIDE SEQUENCE [LARGE SCALE GENOMIC DNA]</scope>
    <source>
        <strain evidence="6 7">DSM 15131</strain>
    </source>
</reference>
<dbReference type="Pfam" id="PF21073">
    <property type="entry name" value="GDH_HM1"/>
    <property type="match status" value="1"/>
</dbReference>
<accession>A0A7Y9ZMY2</accession>
<dbReference type="PANTHER" id="PTHR43403:SF1">
    <property type="entry name" value="NAD-SPECIFIC GLUTAMATE DEHYDROGENASE"/>
    <property type="match status" value="1"/>
</dbReference>
<feature type="domain" description="NAD-specific glutamate dehydrogenase C-terminal" evidence="2">
    <location>
        <begin position="1299"/>
        <end position="1643"/>
    </location>
</feature>
<dbReference type="InterPro" id="IPR049059">
    <property type="entry name" value="NAD_Glu_DH_HM1"/>
</dbReference>
<dbReference type="Pfam" id="PF05088">
    <property type="entry name" value="Bac_GDH_CD"/>
    <property type="match status" value="1"/>
</dbReference>
<dbReference type="Pfam" id="PF21074">
    <property type="entry name" value="GDH_C"/>
    <property type="match status" value="1"/>
</dbReference>
<dbReference type="GO" id="GO:0004069">
    <property type="term" value="F:L-aspartate:2-oxoglutarate aminotransferase activity"/>
    <property type="evidence" value="ECO:0007669"/>
    <property type="project" value="InterPro"/>
</dbReference>
<name>A0A7Y9ZMY2_9ACTN</name>